<gene>
    <name evidence="1" type="ORF">MKS88_002402</name>
</gene>
<organism evidence="1 2">
    <name type="scientific">Plasmodium brasilianum</name>
    <dbReference type="NCBI Taxonomy" id="5824"/>
    <lineage>
        <taxon>Eukaryota</taxon>
        <taxon>Sar</taxon>
        <taxon>Alveolata</taxon>
        <taxon>Apicomplexa</taxon>
        <taxon>Aconoidasida</taxon>
        <taxon>Haemosporida</taxon>
        <taxon>Plasmodiidae</taxon>
        <taxon>Plasmodium</taxon>
        <taxon>Plasmodium (Plasmodium)</taxon>
    </lineage>
</organism>
<sequence>MCDVVLLCRVSDGMTLVETNSETKNVSHKLELKKLCKKLQTFPNLSTVTSNQFNYHFLIDNGIAYIAVFPLTYPKKLAFLFLNDICKHFNEELMILYGTHSIDYRSIIETIEKPYSFIKFDRKITKIKQEYKDPRSNIAIKKLNESLNEVSSIMKKNIDDILLRGENLEENAFILLLSDVGRKAFNLKHESEKFKKVSRVLSLRYTLYQNNFITTNKTSSDNGGKLKSENENKKKITNGASGERKISKYNYGSLKKKFNIENKEEKENQSIMEHISDNVSQNSEEEEELKNKNGGSYNSHPNDEHPYDEYTKCINTIEKEFKDKENSEYLKMKEELEKLCLKKKAEDEEKKKEEEKRKLQRDMQNNATEKEKQNREIISQLGLSSKLVISNEILSESLSEVKNCLRNYREKCPLNWELSKDNTDYCTAPESYIGPCGKQIHNDVDISEKMRIEKKCFVFWKCDNNCIQDFENSTCPLDWVIMDEEYCIAPDNYVGNCLNKINFLNMSNKEKSIYSNLCDIKWPCKEKCEHDYSVLCPDRWIEGNNGYCFPTNSYNGNCKGKIYLKHLNKIMKQTYEQKCQFSYPCINSCEKNYDDLCPNSWLSINENECAPSEYYNGNCKENYIFKNKNQEEKKLFEKLCDVSYSCIKKCKRDYSFNCPIGWKETLSFCLAPISYKHSCNKMMKKNMNVQEKTEISKKCNVFWPCSNYEILLKNLINSNISEEDYLSVVNGPVDNVTGSDGTHFKVRNRVEHLKTMHKTLTVFQILVKLFDV</sequence>
<evidence type="ECO:0000313" key="1">
    <source>
        <dbReference type="EMBL" id="KAI4838891.1"/>
    </source>
</evidence>
<dbReference type="Proteomes" id="UP001056978">
    <property type="component" value="Chromosome 8"/>
</dbReference>
<name>A0ACB9YBI9_PLABR</name>
<dbReference type="EMBL" id="CM043776">
    <property type="protein sequence ID" value="KAI4838891.1"/>
    <property type="molecule type" value="Genomic_DNA"/>
</dbReference>
<evidence type="ECO:0000313" key="2">
    <source>
        <dbReference type="Proteomes" id="UP001056978"/>
    </source>
</evidence>
<comment type="caution">
    <text evidence="1">The sequence shown here is derived from an EMBL/GenBank/DDBJ whole genome shotgun (WGS) entry which is preliminary data.</text>
</comment>
<protein>
    <submittedName>
        <fullName evidence="1">Protein transport protein SEC22</fullName>
    </submittedName>
</protein>
<reference evidence="1" key="1">
    <citation type="submission" date="2022-06" db="EMBL/GenBank/DDBJ databases">
        <title>The First Complete Genome of the Simian Malaria Parasite Plasmodium brasilianum.</title>
        <authorList>
            <person name="Bajic M."/>
            <person name="Ravishankar S."/>
        </authorList>
    </citation>
    <scope>NUCLEOTIDE SEQUENCE</scope>
    <source>
        <strain evidence="1">Bolivian I</strain>
    </source>
</reference>
<keyword evidence="2" id="KW-1185">Reference proteome</keyword>
<accession>A0ACB9YBI9</accession>
<proteinExistence type="predicted"/>